<dbReference type="Gramene" id="PHT67654">
    <property type="protein sequence ID" value="PHT67654"/>
    <property type="gene ID" value="T459_27141"/>
</dbReference>
<evidence type="ECO:0000256" key="1">
    <source>
        <dbReference type="ARBA" id="ARBA00022574"/>
    </source>
</evidence>
<keyword evidence="1" id="KW-0853">WD repeat</keyword>
<keyword evidence="4" id="KW-1185">Reference proteome</keyword>
<proteinExistence type="predicted"/>
<evidence type="ECO:0000313" key="4">
    <source>
        <dbReference type="Proteomes" id="UP000222542"/>
    </source>
</evidence>
<name>A0A2G2YD40_CAPAN</name>
<dbReference type="EMBL" id="AYRZ02000011">
    <property type="protein sequence ID" value="PHT67654.1"/>
    <property type="molecule type" value="Genomic_DNA"/>
</dbReference>
<reference evidence="3 4" key="1">
    <citation type="journal article" date="2014" name="Nat. Genet.">
        <title>Genome sequence of the hot pepper provides insights into the evolution of pungency in Capsicum species.</title>
        <authorList>
            <person name="Kim S."/>
            <person name="Park M."/>
            <person name="Yeom S.I."/>
            <person name="Kim Y.M."/>
            <person name="Lee J.M."/>
            <person name="Lee H.A."/>
            <person name="Seo E."/>
            <person name="Choi J."/>
            <person name="Cheong K."/>
            <person name="Kim K.T."/>
            <person name="Jung K."/>
            <person name="Lee G.W."/>
            <person name="Oh S.K."/>
            <person name="Bae C."/>
            <person name="Kim S.B."/>
            <person name="Lee H.Y."/>
            <person name="Kim S.Y."/>
            <person name="Kim M.S."/>
            <person name="Kang B.C."/>
            <person name="Jo Y.D."/>
            <person name="Yang H.B."/>
            <person name="Jeong H.J."/>
            <person name="Kang W.H."/>
            <person name="Kwon J.K."/>
            <person name="Shin C."/>
            <person name="Lim J.Y."/>
            <person name="Park J.H."/>
            <person name="Huh J.H."/>
            <person name="Kim J.S."/>
            <person name="Kim B.D."/>
            <person name="Cohen O."/>
            <person name="Paran I."/>
            <person name="Suh M.C."/>
            <person name="Lee S.B."/>
            <person name="Kim Y.K."/>
            <person name="Shin Y."/>
            <person name="Noh S.J."/>
            <person name="Park J."/>
            <person name="Seo Y.S."/>
            <person name="Kwon S.Y."/>
            <person name="Kim H.A."/>
            <person name="Park J.M."/>
            <person name="Kim H.J."/>
            <person name="Choi S.B."/>
            <person name="Bosland P.W."/>
            <person name="Reeves G."/>
            <person name="Jo S.H."/>
            <person name="Lee B.W."/>
            <person name="Cho H.T."/>
            <person name="Choi H.S."/>
            <person name="Lee M.S."/>
            <person name="Yu Y."/>
            <person name="Do Choi Y."/>
            <person name="Park B.S."/>
            <person name="van Deynze A."/>
            <person name="Ashrafi H."/>
            <person name="Hill T."/>
            <person name="Kim W.T."/>
            <person name="Pai H.S."/>
            <person name="Ahn H.K."/>
            <person name="Yeam I."/>
            <person name="Giovannoni J.J."/>
            <person name="Rose J.K."/>
            <person name="Sorensen I."/>
            <person name="Lee S.J."/>
            <person name="Kim R.W."/>
            <person name="Choi I.Y."/>
            <person name="Choi B.S."/>
            <person name="Lim J.S."/>
            <person name="Lee Y.H."/>
            <person name="Choi D."/>
        </authorList>
    </citation>
    <scope>NUCLEOTIDE SEQUENCE [LARGE SCALE GENOMIC DNA]</scope>
    <source>
        <strain evidence="4">cv. CM334</strain>
    </source>
</reference>
<keyword evidence="2" id="KW-0677">Repeat</keyword>
<dbReference type="InterPro" id="IPR015943">
    <property type="entry name" value="WD40/YVTN_repeat-like_dom_sf"/>
</dbReference>
<comment type="caution">
    <text evidence="3">The sequence shown here is derived from an EMBL/GenBank/DDBJ whole genome shotgun (WGS) entry which is preliminary data.</text>
</comment>
<protein>
    <submittedName>
        <fullName evidence="3">Uncharacterized protein</fullName>
    </submittedName>
</protein>
<accession>A0A2G2YD40</accession>
<organism evidence="3 4">
    <name type="scientific">Capsicum annuum</name>
    <name type="common">Capsicum pepper</name>
    <dbReference type="NCBI Taxonomy" id="4072"/>
    <lineage>
        <taxon>Eukaryota</taxon>
        <taxon>Viridiplantae</taxon>
        <taxon>Streptophyta</taxon>
        <taxon>Embryophyta</taxon>
        <taxon>Tracheophyta</taxon>
        <taxon>Spermatophyta</taxon>
        <taxon>Magnoliopsida</taxon>
        <taxon>eudicotyledons</taxon>
        <taxon>Gunneridae</taxon>
        <taxon>Pentapetalae</taxon>
        <taxon>asterids</taxon>
        <taxon>lamiids</taxon>
        <taxon>Solanales</taxon>
        <taxon>Solanaceae</taxon>
        <taxon>Solanoideae</taxon>
        <taxon>Capsiceae</taxon>
        <taxon>Capsicum</taxon>
    </lineage>
</organism>
<dbReference type="AlphaFoldDB" id="A0A2G2YD40"/>
<reference evidence="3 4" key="2">
    <citation type="journal article" date="2017" name="Genome Biol.">
        <title>New reference genome sequences of hot pepper reveal the massive evolution of plant disease-resistance genes by retroduplication.</title>
        <authorList>
            <person name="Kim S."/>
            <person name="Park J."/>
            <person name="Yeom S.I."/>
            <person name="Kim Y.M."/>
            <person name="Seo E."/>
            <person name="Kim K.T."/>
            <person name="Kim M.S."/>
            <person name="Lee J.M."/>
            <person name="Cheong K."/>
            <person name="Shin H.S."/>
            <person name="Kim S.B."/>
            <person name="Han K."/>
            <person name="Lee J."/>
            <person name="Park M."/>
            <person name="Lee H.A."/>
            <person name="Lee H.Y."/>
            <person name="Lee Y."/>
            <person name="Oh S."/>
            <person name="Lee J.H."/>
            <person name="Choi E."/>
            <person name="Choi E."/>
            <person name="Lee S.E."/>
            <person name="Jeon J."/>
            <person name="Kim H."/>
            <person name="Choi G."/>
            <person name="Song H."/>
            <person name="Lee J."/>
            <person name="Lee S.C."/>
            <person name="Kwon J.K."/>
            <person name="Lee H.Y."/>
            <person name="Koo N."/>
            <person name="Hong Y."/>
            <person name="Kim R.W."/>
            <person name="Kang W.H."/>
            <person name="Huh J.H."/>
            <person name="Kang B.C."/>
            <person name="Yang T.J."/>
            <person name="Lee Y.H."/>
            <person name="Bennetzen J.L."/>
            <person name="Choi D."/>
        </authorList>
    </citation>
    <scope>NUCLEOTIDE SEQUENCE [LARGE SCALE GENOMIC DNA]</scope>
    <source>
        <strain evidence="4">cv. CM334</strain>
    </source>
</reference>
<dbReference type="STRING" id="4072.A0A2G2YD40"/>
<dbReference type="SUPFAM" id="SSF117289">
    <property type="entry name" value="Nucleoporin domain"/>
    <property type="match status" value="1"/>
</dbReference>
<dbReference type="Gene3D" id="2.130.10.10">
    <property type="entry name" value="YVTN repeat-like/Quinoprotein amine dehydrogenase"/>
    <property type="match status" value="1"/>
</dbReference>
<evidence type="ECO:0000256" key="2">
    <source>
        <dbReference type="ARBA" id="ARBA00022737"/>
    </source>
</evidence>
<gene>
    <name evidence="3" type="ORF">T459_27141</name>
</gene>
<dbReference type="PANTHER" id="PTHR10971">
    <property type="entry name" value="MRNA EXPORT FACTOR AND BUB3"/>
    <property type="match status" value="1"/>
</dbReference>
<dbReference type="Proteomes" id="UP000222542">
    <property type="component" value="Unassembled WGS sequence"/>
</dbReference>
<sequence length="218" mass="24696">MVASTADKNLIVFNLQNPQTEFKRIPSPLKYQTRCLTAFPDQQGFLVGSIEGRVGVHHLDDSLEASFSINFAQFSNVASFGRHMERLQLRDLTVPSTFGTKIANRGLRQCQDVASPYLAVRSTVMAQSMHMRFVMIGARAQKIIIHQLQKHLFTCTSHRSLTLRASHELQVAVESEVSSKASSHYFGKSWVLFWTWRHLCFHFGGFPVAVLQQLICLE</sequence>
<evidence type="ECO:0000313" key="3">
    <source>
        <dbReference type="EMBL" id="PHT67654.1"/>
    </source>
</evidence>